<dbReference type="PROSITE" id="PS00041">
    <property type="entry name" value="HTH_ARAC_FAMILY_1"/>
    <property type="match status" value="1"/>
</dbReference>
<evidence type="ECO:0000259" key="6">
    <source>
        <dbReference type="PROSITE" id="PS01124"/>
    </source>
</evidence>
<keyword evidence="5" id="KW-1133">Transmembrane helix</keyword>
<feature type="domain" description="HTH araC/xylS-type" evidence="6">
    <location>
        <begin position="242"/>
        <end position="344"/>
    </location>
</feature>
<keyword evidence="5" id="KW-0472">Membrane</keyword>
<feature type="region of interest" description="Disordered" evidence="4">
    <location>
        <begin position="341"/>
        <end position="369"/>
    </location>
</feature>
<evidence type="ECO:0000313" key="7">
    <source>
        <dbReference type="EMBL" id="MDV2077195.1"/>
    </source>
</evidence>
<reference evidence="7 8" key="1">
    <citation type="submission" date="2023-10" db="EMBL/GenBank/DDBJ databases">
        <title>Characteristics and mechanism of a salt-tolerant marine origin heterotrophic nitrifying- aerobic denitrifying bacteria Marinobacter xestospongiae HN1.</title>
        <authorList>
            <person name="Qi R."/>
        </authorList>
    </citation>
    <scope>NUCLEOTIDE SEQUENCE [LARGE SCALE GENOMIC DNA]</scope>
    <source>
        <strain evidence="7 8">HN1</strain>
    </source>
</reference>
<feature type="transmembrane region" description="Helical" evidence="5">
    <location>
        <begin position="28"/>
        <end position="46"/>
    </location>
</feature>
<keyword evidence="5" id="KW-0812">Transmembrane</keyword>
<dbReference type="EMBL" id="JAWIIJ010000001">
    <property type="protein sequence ID" value="MDV2077195.1"/>
    <property type="molecule type" value="Genomic_DNA"/>
</dbReference>
<keyword evidence="8" id="KW-1185">Reference proteome</keyword>
<evidence type="ECO:0000256" key="2">
    <source>
        <dbReference type="ARBA" id="ARBA00023125"/>
    </source>
</evidence>
<dbReference type="InterPro" id="IPR018060">
    <property type="entry name" value="HTH_AraC"/>
</dbReference>
<evidence type="ECO:0000256" key="3">
    <source>
        <dbReference type="ARBA" id="ARBA00023163"/>
    </source>
</evidence>
<keyword evidence="3" id="KW-0804">Transcription</keyword>
<evidence type="ECO:0000313" key="8">
    <source>
        <dbReference type="Proteomes" id="UP001269819"/>
    </source>
</evidence>
<feature type="transmembrane region" description="Helical" evidence="5">
    <location>
        <begin position="149"/>
        <end position="171"/>
    </location>
</feature>
<proteinExistence type="predicted"/>
<protein>
    <submittedName>
        <fullName evidence="7">Helix-turn-helix transcriptional regulator</fullName>
    </submittedName>
</protein>
<dbReference type="PROSITE" id="PS01124">
    <property type="entry name" value="HTH_ARAC_FAMILY_2"/>
    <property type="match status" value="1"/>
</dbReference>
<sequence>MTGFALGCLALLFAIAVRDYRRLPVGQVFLLLIVTSVAFLLEPRVAPSWRWLMADLQTALPALFWWLCLLIFARRPRWRPLWAAVACYSVLAPALARPLVATGQAEAWVVFVGFRLGQYCEYALLAHGLLQVVSHWRDDLVETRRRARLGFLLVVGSTVSVAAVCLNTGLYTDSLRSLLTAPAAFITLLCLVQARDGMLALAQPQPQSAIPPSEPLPATTVAASPQGPLSAPGADEASADADQLGKLMASGFYRTERLTLRKLADASGLPEYRLRRAINQHLGYRNFNDYINQLRVADAARRLLAEPDLPVLNISLDVGYRTLSSFNRAFREIMATTPTDYRQAGLTSPAAPSPSTRQASLERVAEHHV</sequence>
<comment type="caution">
    <text evidence="7">The sequence shown here is derived from an EMBL/GenBank/DDBJ whole genome shotgun (WGS) entry which is preliminary data.</text>
</comment>
<evidence type="ECO:0000256" key="5">
    <source>
        <dbReference type="SAM" id="Phobius"/>
    </source>
</evidence>
<dbReference type="Gene3D" id="1.10.10.60">
    <property type="entry name" value="Homeodomain-like"/>
    <property type="match status" value="1"/>
</dbReference>
<dbReference type="SUPFAM" id="SSF46689">
    <property type="entry name" value="Homeodomain-like"/>
    <property type="match status" value="1"/>
</dbReference>
<feature type="region of interest" description="Disordered" evidence="4">
    <location>
        <begin position="205"/>
        <end position="236"/>
    </location>
</feature>
<gene>
    <name evidence="7" type="ORF">RYS15_00800</name>
</gene>
<dbReference type="Proteomes" id="UP001269819">
    <property type="component" value="Unassembled WGS sequence"/>
</dbReference>
<keyword evidence="1" id="KW-0805">Transcription regulation</keyword>
<keyword evidence="2" id="KW-0238">DNA-binding</keyword>
<dbReference type="InterPro" id="IPR018062">
    <property type="entry name" value="HTH_AraC-typ_CS"/>
</dbReference>
<organism evidence="7 8">
    <name type="scientific">Marinobacter xestospongiae</name>
    <dbReference type="NCBI Taxonomy" id="994319"/>
    <lineage>
        <taxon>Bacteria</taxon>
        <taxon>Pseudomonadati</taxon>
        <taxon>Pseudomonadota</taxon>
        <taxon>Gammaproteobacteria</taxon>
        <taxon>Pseudomonadales</taxon>
        <taxon>Marinobacteraceae</taxon>
        <taxon>Marinobacter</taxon>
    </lineage>
</organism>
<dbReference type="InterPro" id="IPR009057">
    <property type="entry name" value="Homeodomain-like_sf"/>
</dbReference>
<dbReference type="RefSeq" id="WP_316972470.1">
    <property type="nucleotide sequence ID" value="NZ_JAWIIJ010000001.1"/>
</dbReference>
<name>A0ABU3VSQ1_9GAMM</name>
<evidence type="ECO:0000256" key="4">
    <source>
        <dbReference type="SAM" id="MobiDB-lite"/>
    </source>
</evidence>
<feature type="transmembrane region" description="Helical" evidence="5">
    <location>
        <begin position="58"/>
        <end position="75"/>
    </location>
</feature>
<dbReference type="PANTHER" id="PTHR43280">
    <property type="entry name" value="ARAC-FAMILY TRANSCRIPTIONAL REGULATOR"/>
    <property type="match status" value="1"/>
</dbReference>
<dbReference type="SMART" id="SM00342">
    <property type="entry name" value="HTH_ARAC"/>
    <property type="match status" value="1"/>
</dbReference>
<evidence type="ECO:0000256" key="1">
    <source>
        <dbReference type="ARBA" id="ARBA00023015"/>
    </source>
</evidence>
<dbReference type="Pfam" id="PF12833">
    <property type="entry name" value="HTH_18"/>
    <property type="match status" value="1"/>
</dbReference>
<dbReference type="PANTHER" id="PTHR43280:SF29">
    <property type="entry name" value="ARAC-FAMILY TRANSCRIPTIONAL REGULATOR"/>
    <property type="match status" value="1"/>
</dbReference>
<accession>A0ABU3VSQ1</accession>